<gene>
    <name evidence="2" type="ORF">BJ997_002227</name>
</gene>
<dbReference type="Proteomes" id="UP000561726">
    <property type="component" value="Unassembled WGS sequence"/>
</dbReference>
<organism evidence="2 3">
    <name type="scientific">Cryobacterium roopkundense</name>
    <dbReference type="NCBI Taxonomy" id="1001240"/>
    <lineage>
        <taxon>Bacteria</taxon>
        <taxon>Bacillati</taxon>
        <taxon>Actinomycetota</taxon>
        <taxon>Actinomycetes</taxon>
        <taxon>Micrococcales</taxon>
        <taxon>Microbacteriaceae</taxon>
        <taxon>Cryobacterium</taxon>
    </lineage>
</organism>
<dbReference type="RefSeq" id="WP_183323451.1">
    <property type="nucleotide sequence ID" value="NZ_JACHBQ010000001.1"/>
</dbReference>
<sequence>MLFIDEPTSRFGPGGQVDFAMQVSADGVQIANGTAAKGEGTGEQADYHPAAHPMMGSV</sequence>
<accession>A0A7W9E4Q2</accession>
<evidence type="ECO:0000256" key="1">
    <source>
        <dbReference type="SAM" id="MobiDB-lite"/>
    </source>
</evidence>
<comment type="caution">
    <text evidence="2">The sequence shown here is derived from an EMBL/GenBank/DDBJ whole genome shotgun (WGS) entry which is preliminary data.</text>
</comment>
<evidence type="ECO:0000313" key="2">
    <source>
        <dbReference type="EMBL" id="MBB5641679.1"/>
    </source>
</evidence>
<dbReference type="EMBL" id="JACHBQ010000001">
    <property type="protein sequence ID" value="MBB5641679.1"/>
    <property type="molecule type" value="Genomic_DNA"/>
</dbReference>
<dbReference type="AlphaFoldDB" id="A0A7W9E4Q2"/>
<evidence type="ECO:0000313" key="3">
    <source>
        <dbReference type="Proteomes" id="UP000561726"/>
    </source>
</evidence>
<reference evidence="2 3" key="1">
    <citation type="submission" date="2020-08" db="EMBL/GenBank/DDBJ databases">
        <title>Sequencing the genomes of 1000 actinobacteria strains.</title>
        <authorList>
            <person name="Klenk H.-P."/>
        </authorList>
    </citation>
    <scope>NUCLEOTIDE SEQUENCE [LARGE SCALE GENOMIC DNA]</scope>
    <source>
        <strain evidence="2 3">DSM 21065</strain>
    </source>
</reference>
<protein>
    <submittedName>
        <fullName evidence="2">Uncharacterized protein</fullName>
    </submittedName>
</protein>
<feature type="region of interest" description="Disordered" evidence="1">
    <location>
        <begin position="35"/>
        <end position="58"/>
    </location>
</feature>
<name>A0A7W9E4Q2_9MICO</name>
<proteinExistence type="predicted"/>